<feature type="region of interest" description="Disordered" evidence="1">
    <location>
        <begin position="81"/>
        <end position="108"/>
    </location>
</feature>
<sequence>MRDRSKLAALRRIAAVEQVQRTSAEVALRAARNAEEAARDMAAQARDVAESEHREWLRHVSGRTFSPELGMALGARAVDAEGRAEGAEAEAAAATSETDERESAWRLLDAQARRTGASLRDLHRSMARRAEEMRLSALEDRTTFEAMRP</sequence>
<keyword evidence="3" id="KW-1185">Reference proteome</keyword>
<evidence type="ECO:0008006" key="4">
    <source>
        <dbReference type="Google" id="ProtNLM"/>
    </source>
</evidence>
<reference evidence="2 3" key="1">
    <citation type="submission" date="2018-03" db="EMBL/GenBank/DDBJ databases">
        <title>The draft genome of Sphingosinicella sp. GL-C-18.</title>
        <authorList>
            <person name="Liu L."/>
            <person name="Li L."/>
            <person name="Liang L."/>
            <person name="Zhang X."/>
            <person name="Wang T."/>
        </authorList>
    </citation>
    <scope>NUCLEOTIDE SEQUENCE [LARGE SCALE GENOMIC DNA]</scope>
    <source>
        <strain evidence="2 3">GL-C-18</strain>
    </source>
</reference>
<evidence type="ECO:0000313" key="3">
    <source>
        <dbReference type="Proteomes" id="UP000241167"/>
    </source>
</evidence>
<protein>
    <recommendedName>
        <fullName evidence="4">Flagellar FliJ protein</fullName>
    </recommendedName>
</protein>
<dbReference type="EMBL" id="PXYI01000002">
    <property type="protein sequence ID" value="PSJ42203.1"/>
    <property type="molecule type" value="Genomic_DNA"/>
</dbReference>
<dbReference type="RefSeq" id="WP_106512372.1">
    <property type="nucleotide sequence ID" value="NZ_PXYI01000002.1"/>
</dbReference>
<organism evidence="2 3">
    <name type="scientific">Allosphingosinicella deserti</name>
    <dbReference type="NCBI Taxonomy" id="2116704"/>
    <lineage>
        <taxon>Bacteria</taxon>
        <taxon>Pseudomonadati</taxon>
        <taxon>Pseudomonadota</taxon>
        <taxon>Alphaproteobacteria</taxon>
        <taxon>Sphingomonadales</taxon>
        <taxon>Sphingomonadaceae</taxon>
        <taxon>Allosphingosinicella</taxon>
    </lineage>
</organism>
<evidence type="ECO:0000256" key="1">
    <source>
        <dbReference type="SAM" id="MobiDB-lite"/>
    </source>
</evidence>
<gene>
    <name evidence="2" type="ORF">C7I55_08195</name>
</gene>
<proteinExistence type="predicted"/>
<comment type="caution">
    <text evidence="2">The sequence shown here is derived from an EMBL/GenBank/DDBJ whole genome shotgun (WGS) entry which is preliminary data.</text>
</comment>
<dbReference type="Proteomes" id="UP000241167">
    <property type="component" value="Unassembled WGS sequence"/>
</dbReference>
<accession>A0A2P7QW67</accession>
<evidence type="ECO:0000313" key="2">
    <source>
        <dbReference type="EMBL" id="PSJ42203.1"/>
    </source>
</evidence>
<dbReference type="AlphaFoldDB" id="A0A2P7QW67"/>
<name>A0A2P7QW67_9SPHN</name>